<dbReference type="RefSeq" id="WP_145879347.1">
    <property type="nucleotide sequence ID" value="NZ_CP046904.1"/>
</dbReference>
<dbReference type="Proteomes" id="UP000437862">
    <property type="component" value="Chromosome"/>
</dbReference>
<dbReference type="Pfam" id="PF03621">
    <property type="entry name" value="MbtH"/>
    <property type="match status" value="1"/>
</dbReference>
<dbReference type="OrthoDB" id="7584480at2"/>
<dbReference type="InterPro" id="IPR038020">
    <property type="entry name" value="MbtH-like_sf"/>
</dbReference>
<dbReference type="AlphaFoldDB" id="A0A562PIY2"/>
<dbReference type="PANTHER" id="PTHR38444:SF1">
    <property type="entry name" value="ENTEROBACTIN BIOSYNTHESIS PROTEIN YBDZ"/>
    <property type="match status" value="1"/>
</dbReference>
<dbReference type="InterPro" id="IPR037407">
    <property type="entry name" value="MLP_fam"/>
</dbReference>
<protein>
    <submittedName>
        <fullName evidence="2">MbtH family NRPS accessory protein</fullName>
    </submittedName>
    <submittedName>
        <fullName evidence="3">MbtH protein</fullName>
    </submittedName>
</protein>
<name>A0A562PIY2_9BURK</name>
<dbReference type="GO" id="GO:0005829">
    <property type="term" value="C:cytosol"/>
    <property type="evidence" value="ECO:0007669"/>
    <property type="project" value="TreeGrafter"/>
</dbReference>
<dbReference type="GO" id="GO:0019290">
    <property type="term" value="P:siderophore biosynthetic process"/>
    <property type="evidence" value="ECO:0007669"/>
    <property type="project" value="TreeGrafter"/>
</dbReference>
<organism evidence="3 4">
    <name type="scientific">Pseudoduganella flava</name>
    <dbReference type="NCBI Taxonomy" id="871742"/>
    <lineage>
        <taxon>Bacteria</taxon>
        <taxon>Pseudomonadati</taxon>
        <taxon>Pseudomonadota</taxon>
        <taxon>Betaproteobacteria</taxon>
        <taxon>Burkholderiales</taxon>
        <taxon>Oxalobacteraceae</taxon>
        <taxon>Telluria group</taxon>
        <taxon>Pseudoduganella</taxon>
    </lineage>
</organism>
<dbReference type="SMART" id="SM00923">
    <property type="entry name" value="MbtH"/>
    <property type="match status" value="1"/>
</dbReference>
<reference evidence="3 4" key="1">
    <citation type="journal article" date="2015" name="Stand. Genomic Sci.">
        <title>Genomic Encyclopedia of Bacterial and Archaeal Type Strains, Phase III: the genomes of soil and plant-associated and newly described type strains.</title>
        <authorList>
            <person name="Whitman W.B."/>
            <person name="Woyke T."/>
            <person name="Klenk H.P."/>
            <person name="Zhou Y."/>
            <person name="Lilburn T.G."/>
            <person name="Beck B.J."/>
            <person name="De Vos P."/>
            <person name="Vandamme P."/>
            <person name="Eisen J.A."/>
            <person name="Garrity G."/>
            <person name="Hugenholtz P."/>
            <person name="Kyrpides N.C."/>
        </authorList>
    </citation>
    <scope>NUCLEOTIDE SEQUENCE [LARGE SCALE GENOMIC DNA]</scope>
    <source>
        <strain evidence="3 4">CGMCC 1.10685</strain>
    </source>
</reference>
<gene>
    <name evidence="2" type="ORF">GO485_00485</name>
    <name evidence="3" type="ORF">IP92_04474</name>
</gene>
<dbReference type="Gene3D" id="3.90.820.10">
    <property type="entry name" value="Structural Genomics, Unknown Function 30-nov-00 1gh9 Mol_id"/>
    <property type="match status" value="1"/>
</dbReference>
<evidence type="ECO:0000259" key="1">
    <source>
        <dbReference type="SMART" id="SM00923"/>
    </source>
</evidence>
<dbReference type="Proteomes" id="UP000315112">
    <property type="component" value="Unassembled WGS sequence"/>
</dbReference>
<reference evidence="3" key="2">
    <citation type="submission" date="2019-07" db="EMBL/GenBank/DDBJ databases">
        <authorList>
            <person name="Whitman W."/>
            <person name="Huntemann M."/>
            <person name="Clum A."/>
            <person name="Pillay M."/>
            <person name="Palaniappan K."/>
            <person name="Varghese N."/>
            <person name="Mikhailova N."/>
            <person name="Stamatis D."/>
            <person name="Reddy T."/>
            <person name="Daum C."/>
            <person name="Shapiro N."/>
            <person name="Ivanova N."/>
            <person name="Kyrpides N."/>
            <person name="Woyke T."/>
        </authorList>
    </citation>
    <scope>NUCLEOTIDE SEQUENCE</scope>
    <source>
        <strain evidence="3">CGMCC 1.10685</strain>
    </source>
</reference>
<sequence length="68" mass="7787">MSHVSFQESYKVVVNDEGQYSLWPAGRENALGWHDAGPAGDKETCLRYISERWIDMRPISLRAKMSTN</sequence>
<proteinExistence type="predicted"/>
<dbReference type="EMBL" id="CP046904">
    <property type="protein sequence ID" value="QGZ37681.1"/>
    <property type="molecule type" value="Genomic_DNA"/>
</dbReference>
<feature type="domain" description="MbtH-like" evidence="1">
    <location>
        <begin position="4"/>
        <end position="51"/>
    </location>
</feature>
<dbReference type="EMBL" id="VLKW01000010">
    <property type="protein sequence ID" value="TWI43956.1"/>
    <property type="molecule type" value="Genomic_DNA"/>
</dbReference>
<evidence type="ECO:0000313" key="3">
    <source>
        <dbReference type="EMBL" id="TWI43956.1"/>
    </source>
</evidence>
<evidence type="ECO:0000313" key="2">
    <source>
        <dbReference type="EMBL" id="QGZ37681.1"/>
    </source>
</evidence>
<evidence type="ECO:0000313" key="5">
    <source>
        <dbReference type="Proteomes" id="UP000437862"/>
    </source>
</evidence>
<dbReference type="SUPFAM" id="SSF160582">
    <property type="entry name" value="MbtH-like"/>
    <property type="match status" value="1"/>
</dbReference>
<dbReference type="InterPro" id="IPR005153">
    <property type="entry name" value="MbtH-like_dom"/>
</dbReference>
<dbReference type="PANTHER" id="PTHR38444">
    <property type="entry name" value="ENTEROBACTIN BIOSYNTHESIS PROTEIN YBDZ"/>
    <property type="match status" value="1"/>
</dbReference>
<evidence type="ECO:0000313" key="4">
    <source>
        <dbReference type="Proteomes" id="UP000315112"/>
    </source>
</evidence>
<reference evidence="2 5" key="3">
    <citation type="submission" date="2019-12" db="EMBL/GenBank/DDBJ databases">
        <title>Draft Genome Sequences of Six Type Strains of the Genus Massilia.</title>
        <authorList>
            <person name="Miess H."/>
            <person name="Frediansyah A."/>
            <person name="Goeker M."/>
            <person name="Gross H."/>
        </authorList>
    </citation>
    <scope>NUCLEOTIDE SEQUENCE [LARGE SCALE GENOMIC DNA]</scope>
    <source>
        <strain evidence="2 5">DSM 26639</strain>
    </source>
</reference>
<keyword evidence="5" id="KW-1185">Reference proteome</keyword>
<accession>A0A562PIY2</accession>